<keyword evidence="1" id="KW-1133">Transmembrane helix</keyword>
<dbReference type="EMBL" id="BTSY01000001">
    <property type="protein sequence ID" value="GMT10774.1"/>
    <property type="molecule type" value="Genomic_DNA"/>
</dbReference>
<keyword evidence="1" id="KW-0472">Membrane</keyword>
<proteinExistence type="predicted"/>
<reference evidence="2" key="1">
    <citation type="submission" date="2023-10" db="EMBL/GenBank/DDBJ databases">
        <title>Genome assembly of Pristionchus species.</title>
        <authorList>
            <person name="Yoshida K."/>
            <person name="Sommer R.J."/>
        </authorList>
    </citation>
    <scope>NUCLEOTIDE SEQUENCE</scope>
    <source>
        <strain evidence="2">RS5133</strain>
    </source>
</reference>
<accession>A0AAV5UUG5</accession>
<keyword evidence="3" id="KW-1185">Reference proteome</keyword>
<dbReference type="Proteomes" id="UP001432322">
    <property type="component" value="Unassembled WGS sequence"/>
</dbReference>
<sequence>LHRCGNMTDLRFISDHFAKLCYFEFEIIEYENGTSTIQRAIPPKFLNSTGNRPQCKHLNETHFAVYCERNCQDMSPSRALEMCYRDETQSRVMNFVCPILLFFITVGVF</sequence>
<evidence type="ECO:0000313" key="3">
    <source>
        <dbReference type="Proteomes" id="UP001432322"/>
    </source>
</evidence>
<gene>
    <name evidence="2" type="ORF">PFISCL1PPCAC_2071</name>
</gene>
<evidence type="ECO:0000313" key="2">
    <source>
        <dbReference type="EMBL" id="GMT10774.1"/>
    </source>
</evidence>
<comment type="caution">
    <text evidence="2">The sequence shown here is derived from an EMBL/GenBank/DDBJ whole genome shotgun (WGS) entry which is preliminary data.</text>
</comment>
<dbReference type="AlphaFoldDB" id="A0AAV5UUG5"/>
<feature type="transmembrane region" description="Helical" evidence="1">
    <location>
        <begin position="92"/>
        <end position="108"/>
    </location>
</feature>
<protein>
    <recommendedName>
        <fullName evidence="4">Ion channel</fullName>
    </recommendedName>
</protein>
<evidence type="ECO:0008006" key="4">
    <source>
        <dbReference type="Google" id="ProtNLM"/>
    </source>
</evidence>
<evidence type="ECO:0000256" key="1">
    <source>
        <dbReference type="SAM" id="Phobius"/>
    </source>
</evidence>
<name>A0AAV5UUG5_9BILA</name>
<feature type="non-terminal residue" evidence="2">
    <location>
        <position position="109"/>
    </location>
</feature>
<organism evidence="2 3">
    <name type="scientific">Pristionchus fissidentatus</name>
    <dbReference type="NCBI Taxonomy" id="1538716"/>
    <lineage>
        <taxon>Eukaryota</taxon>
        <taxon>Metazoa</taxon>
        <taxon>Ecdysozoa</taxon>
        <taxon>Nematoda</taxon>
        <taxon>Chromadorea</taxon>
        <taxon>Rhabditida</taxon>
        <taxon>Rhabditina</taxon>
        <taxon>Diplogasteromorpha</taxon>
        <taxon>Diplogasteroidea</taxon>
        <taxon>Neodiplogasteridae</taxon>
        <taxon>Pristionchus</taxon>
    </lineage>
</organism>
<feature type="non-terminal residue" evidence="2">
    <location>
        <position position="1"/>
    </location>
</feature>
<keyword evidence="1" id="KW-0812">Transmembrane</keyword>